<feature type="compositionally biased region" description="Basic residues" evidence="1">
    <location>
        <begin position="324"/>
        <end position="336"/>
    </location>
</feature>
<keyword evidence="3" id="KW-1185">Reference proteome</keyword>
<evidence type="ECO:0000313" key="2">
    <source>
        <dbReference type="EMBL" id="VEN46570.1"/>
    </source>
</evidence>
<accession>A0A653CHP1</accession>
<protein>
    <submittedName>
        <fullName evidence="2">Uncharacterized protein</fullName>
    </submittedName>
</protein>
<dbReference type="OrthoDB" id="6778461at2759"/>
<evidence type="ECO:0000313" key="3">
    <source>
        <dbReference type="Proteomes" id="UP000410492"/>
    </source>
</evidence>
<feature type="region of interest" description="Disordered" evidence="1">
    <location>
        <begin position="324"/>
        <end position="351"/>
    </location>
</feature>
<dbReference type="AlphaFoldDB" id="A0A653CHP1"/>
<name>A0A653CHP1_CALMS</name>
<organism evidence="2 3">
    <name type="scientific">Callosobruchus maculatus</name>
    <name type="common">Southern cowpea weevil</name>
    <name type="synonym">Pulse bruchid</name>
    <dbReference type="NCBI Taxonomy" id="64391"/>
    <lineage>
        <taxon>Eukaryota</taxon>
        <taxon>Metazoa</taxon>
        <taxon>Ecdysozoa</taxon>
        <taxon>Arthropoda</taxon>
        <taxon>Hexapoda</taxon>
        <taxon>Insecta</taxon>
        <taxon>Pterygota</taxon>
        <taxon>Neoptera</taxon>
        <taxon>Endopterygota</taxon>
        <taxon>Coleoptera</taxon>
        <taxon>Polyphaga</taxon>
        <taxon>Cucujiformia</taxon>
        <taxon>Chrysomeloidea</taxon>
        <taxon>Chrysomelidae</taxon>
        <taxon>Bruchinae</taxon>
        <taxon>Bruchini</taxon>
        <taxon>Callosobruchus</taxon>
    </lineage>
</organism>
<dbReference type="Proteomes" id="UP000410492">
    <property type="component" value="Unassembled WGS sequence"/>
</dbReference>
<feature type="compositionally biased region" description="Polar residues" evidence="1">
    <location>
        <begin position="342"/>
        <end position="351"/>
    </location>
</feature>
<evidence type="ECO:0000256" key="1">
    <source>
        <dbReference type="SAM" id="MobiDB-lite"/>
    </source>
</evidence>
<proteinExistence type="predicted"/>
<reference evidence="2 3" key="1">
    <citation type="submission" date="2019-01" db="EMBL/GenBank/DDBJ databases">
        <authorList>
            <person name="Sayadi A."/>
        </authorList>
    </citation>
    <scope>NUCLEOTIDE SEQUENCE [LARGE SCALE GENOMIC DNA]</scope>
</reference>
<dbReference type="EMBL" id="CAACVG010007676">
    <property type="protein sequence ID" value="VEN46570.1"/>
    <property type="molecule type" value="Genomic_DNA"/>
</dbReference>
<gene>
    <name evidence="2" type="ORF">CALMAC_LOCUS8612</name>
</gene>
<sequence>MINRPFFSTNTNIFDESFNTSAPTNLNGQNVIVSQEQQRKLFDTLSTAIMGFPSNNQYAANCFCPGNYLQAQKQYVPGGVAFSFNTGQPFFAQMQFPNSQPQFNNTFAQNPQCYPQPPQQHIMVGSLQPSPQQQLDAMQYKLMQCQKDLTERMDFQQNDNQNVQASWKFHKNVGTTSYDLLNYHTQTPGSKSTPDFSNISGIDPQPPAICHSGDVKKITLAKPIEKPKGHVSDILDEEKKTVSFNERSKEKCTCDEEEDEVKQMIDKSEQATLFTCCCSLESNDSATDSESEDTDEEIEKLYSIMEEELFCDHCRQLLRMMKSRLKKSKRKSKRKSKDYDSSYCSTSDQDY</sequence>